<proteinExistence type="predicted"/>
<organism evidence="2 3">
    <name type="scientific">Streptosporangium fragile</name>
    <dbReference type="NCBI Taxonomy" id="46186"/>
    <lineage>
        <taxon>Bacteria</taxon>
        <taxon>Bacillati</taxon>
        <taxon>Actinomycetota</taxon>
        <taxon>Actinomycetes</taxon>
        <taxon>Streptosporangiales</taxon>
        <taxon>Streptosporangiaceae</taxon>
        <taxon>Streptosporangium</taxon>
    </lineage>
</organism>
<feature type="region of interest" description="Disordered" evidence="1">
    <location>
        <begin position="51"/>
        <end position="85"/>
    </location>
</feature>
<dbReference type="RefSeq" id="WP_344980819.1">
    <property type="nucleotide sequence ID" value="NZ_BAAAVI010000083.1"/>
</dbReference>
<evidence type="ECO:0000313" key="3">
    <source>
        <dbReference type="Proteomes" id="UP001500831"/>
    </source>
</evidence>
<evidence type="ECO:0000256" key="1">
    <source>
        <dbReference type="SAM" id="MobiDB-lite"/>
    </source>
</evidence>
<evidence type="ECO:0000313" key="2">
    <source>
        <dbReference type="EMBL" id="GAA2905493.1"/>
    </source>
</evidence>
<comment type="caution">
    <text evidence="2">The sequence shown here is derived from an EMBL/GenBank/DDBJ whole genome shotgun (WGS) entry which is preliminary data.</text>
</comment>
<keyword evidence="3" id="KW-1185">Reference proteome</keyword>
<dbReference type="Proteomes" id="UP001500831">
    <property type="component" value="Unassembled WGS sequence"/>
</dbReference>
<gene>
    <name evidence="2" type="ORF">GCM10010517_71630</name>
</gene>
<protein>
    <submittedName>
        <fullName evidence="2">Uncharacterized protein</fullName>
    </submittedName>
</protein>
<reference evidence="3" key="1">
    <citation type="journal article" date="2019" name="Int. J. Syst. Evol. Microbiol.">
        <title>The Global Catalogue of Microorganisms (GCM) 10K type strain sequencing project: providing services to taxonomists for standard genome sequencing and annotation.</title>
        <authorList>
            <consortium name="The Broad Institute Genomics Platform"/>
            <consortium name="The Broad Institute Genome Sequencing Center for Infectious Disease"/>
            <person name="Wu L."/>
            <person name="Ma J."/>
        </authorList>
    </citation>
    <scope>NUCLEOTIDE SEQUENCE [LARGE SCALE GENOMIC DNA]</scope>
    <source>
        <strain evidence="3">JCM 6242</strain>
    </source>
</reference>
<sequence>MGDACEEGHNGSAMGVWVWVVPAEKGTAEPTSLTYEQALEEALRYGWIDGPARSRDASTYSQRYTPRRIRSDARHVGRDWPARPP</sequence>
<name>A0ABP6IQS0_9ACTN</name>
<feature type="compositionally biased region" description="Basic and acidic residues" evidence="1">
    <location>
        <begin position="69"/>
        <end position="85"/>
    </location>
</feature>
<accession>A0ABP6IQS0</accession>
<dbReference type="EMBL" id="BAAAVI010000083">
    <property type="protein sequence ID" value="GAA2905493.1"/>
    <property type="molecule type" value="Genomic_DNA"/>
</dbReference>